<sequence length="204" mass="21808">MGDTRGISCRGTHRPSPQPSPEGRGSQTELPVGTVHNPHAETALSPRGRGSQIELPVSSVHNSHAETALSLRGERHPELPVSMVHNPNAEQRPLPPGEGWGEGPDCGTGTRFEMIFTSWHPTDMPEARETRKHKKARSVRGGPGPEGSGPQLLLSVNFSKYRWAWSSACSCSQTLTDSTIGGGPHRYMSKGASRSAAASKCSVT</sequence>
<dbReference type="AlphaFoldDB" id="A0A7U7IAX2"/>
<evidence type="ECO:0000256" key="1">
    <source>
        <dbReference type="SAM" id="MobiDB-lite"/>
    </source>
</evidence>
<protein>
    <submittedName>
        <fullName evidence="2">Uncharacterized protein</fullName>
    </submittedName>
</protein>
<keyword evidence="3" id="KW-1185">Reference proteome</keyword>
<feature type="region of interest" description="Disordered" evidence="1">
    <location>
        <begin position="125"/>
        <end position="151"/>
    </location>
</feature>
<dbReference type="Proteomes" id="UP000583387">
    <property type="component" value="Unassembled WGS sequence"/>
</dbReference>
<name>A0A7U7IAX2_9GAMM</name>
<evidence type="ECO:0000313" key="3">
    <source>
        <dbReference type="Proteomes" id="UP000583387"/>
    </source>
</evidence>
<proteinExistence type="predicted"/>
<comment type="caution">
    <text evidence="2">The sequence shown here is derived from an EMBL/GenBank/DDBJ whole genome shotgun (WGS) entry which is preliminary data.</text>
</comment>
<dbReference type="EMBL" id="CAJFCI010000079">
    <property type="protein sequence ID" value="CAD5109840.1"/>
    <property type="molecule type" value="Genomic_DNA"/>
</dbReference>
<feature type="region of interest" description="Disordered" evidence="1">
    <location>
        <begin position="1"/>
        <end position="99"/>
    </location>
</feature>
<evidence type="ECO:0000313" key="2">
    <source>
        <dbReference type="EMBL" id="CAD5109840.1"/>
    </source>
</evidence>
<gene>
    <name evidence="2" type="ORF">PSEWESI4_04154</name>
</gene>
<organism evidence="2 3">
    <name type="scientific">Zestomonas carbonaria</name>
    <dbReference type="NCBI Taxonomy" id="2762745"/>
    <lineage>
        <taxon>Bacteria</taxon>
        <taxon>Pseudomonadati</taxon>
        <taxon>Pseudomonadota</taxon>
        <taxon>Gammaproteobacteria</taxon>
        <taxon>Pseudomonadales</taxon>
        <taxon>Pseudomonadaceae</taxon>
        <taxon>Zestomonas</taxon>
    </lineage>
</organism>
<reference evidence="2 3" key="1">
    <citation type="submission" date="2020-08" db="EMBL/GenBank/DDBJ databases">
        <authorList>
            <person name="Criscuolo A."/>
        </authorList>
    </citation>
    <scope>NUCLEOTIDE SEQUENCE [LARGE SCALE GENOMIC DNA]</scope>
    <source>
        <strain evidence="2">CIP111764</strain>
    </source>
</reference>
<accession>A0A7U7IAX2</accession>